<organism evidence="4 5">
    <name type="scientific">Candidatus Uhrbacteria bacterium CG10_big_fil_rev_8_21_14_0_10_48_11</name>
    <dbReference type="NCBI Taxonomy" id="1975037"/>
    <lineage>
        <taxon>Bacteria</taxon>
        <taxon>Candidatus Uhriibacteriota</taxon>
    </lineage>
</organism>
<dbReference type="Pfam" id="PF00011">
    <property type="entry name" value="HSP20"/>
    <property type="match status" value="1"/>
</dbReference>
<name>A0A2M8LE95_9BACT</name>
<evidence type="ECO:0000256" key="1">
    <source>
        <dbReference type="PROSITE-ProRule" id="PRU00285"/>
    </source>
</evidence>
<evidence type="ECO:0000256" key="2">
    <source>
        <dbReference type="RuleBase" id="RU003616"/>
    </source>
</evidence>
<comment type="similarity">
    <text evidence="1 2">Belongs to the small heat shock protein (HSP20) family.</text>
</comment>
<accession>A0A2M8LE95</accession>
<dbReference type="InterPro" id="IPR008978">
    <property type="entry name" value="HSP20-like_chaperone"/>
</dbReference>
<dbReference type="Proteomes" id="UP000231152">
    <property type="component" value="Unassembled WGS sequence"/>
</dbReference>
<dbReference type="AlphaFoldDB" id="A0A2M8LE95"/>
<comment type="caution">
    <text evidence="4">The sequence shown here is derived from an EMBL/GenBank/DDBJ whole genome shotgun (WGS) entry which is preliminary data.</text>
</comment>
<sequence>MSLFKKQNEKQNLSVPIADEAEAAWQGSDVVAVSPAGNWVEQEGELSLDVYVTDATVVVRTVVAGVKPEVVSVAFHNDLLTIRGRREEERTEENRHYVLQECHWGAFSRSVVLPVSVQADSAEAVMKNGVLTVTLARGEPTSVSIREIED</sequence>
<evidence type="ECO:0000313" key="5">
    <source>
        <dbReference type="Proteomes" id="UP000231152"/>
    </source>
</evidence>
<proteinExistence type="inferred from homology"/>
<dbReference type="InterPro" id="IPR031107">
    <property type="entry name" value="Small_HSP"/>
</dbReference>
<evidence type="ECO:0000259" key="3">
    <source>
        <dbReference type="PROSITE" id="PS01031"/>
    </source>
</evidence>
<dbReference type="PANTHER" id="PTHR11527">
    <property type="entry name" value="HEAT-SHOCK PROTEIN 20 FAMILY MEMBER"/>
    <property type="match status" value="1"/>
</dbReference>
<dbReference type="CDD" id="cd06464">
    <property type="entry name" value="ACD_sHsps-like"/>
    <property type="match status" value="1"/>
</dbReference>
<gene>
    <name evidence="4" type="ORF">COV04_03255</name>
</gene>
<feature type="domain" description="SHSP" evidence="3">
    <location>
        <begin position="39"/>
        <end position="150"/>
    </location>
</feature>
<dbReference type="Gene3D" id="2.60.40.790">
    <property type="match status" value="1"/>
</dbReference>
<dbReference type="PROSITE" id="PS01031">
    <property type="entry name" value="SHSP"/>
    <property type="match status" value="1"/>
</dbReference>
<dbReference type="InterPro" id="IPR002068">
    <property type="entry name" value="A-crystallin/Hsp20_dom"/>
</dbReference>
<evidence type="ECO:0000313" key="4">
    <source>
        <dbReference type="EMBL" id="PJE75753.1"/>
    </source>
</evidence>
<protein>
    <recommendedName>
        <fullName evidence="3">SHSP domain-containing protein</fullName>
    </recommendedName>
</protein>
<reference evidence="4 5" key="1">
    <citation type="submission" date="2017-09" db="EMBL/GenBank/DDBJ databases">
        <title>Depth-based differentiation of microbial function through sediment-hosted aquifers and enrichment of novel symbionts in the deep terrestrial subsurface.</title>
        <authorList>
            <person name="Probst A.J."/>
            <person name="Ladd B."/>
            <person name="Jarett J.K."/>
            <person name="Geller-Mcgrath D.E."/>
            <person name="Sieber C.M."/>
            <person name="Emerson J.B."/>
            <person name="Anantharaman K."/>
            <person name="Thomas B.C."/>
            <person name="Malmstrom R."/>
            <person name="Stieglmeier M."/>
            <person name="Klingl A."/>
            <person name="Woyke T."/>
            <person name="Ryan C.M."/>
            <person name="Banfield J.F."/>
        </authorList>
    </citation>
    <scope>NUCLEOTIDE SEQUENCE [LARGE SCALE GENOMIC DNA]</scope>
    <source>
        <strain evidence="4">CG10_big_fil_rev_8_21_14_0_10_48_11</strain>
    </source>
</reference>
<dbReference type="EMBL" id="PFET01000010">
    <property type="protein sequence ID" value="PJE75753.1"/>
    <property type="molecule type" value="Genomic_DNA"/>
</dbReference>
<dbReference type="SUPFAM" id="SSF49764">
    <property type="entry name" value="HSP20-like chaperones"/>
    <property type="match status" value="1"/>
</dbReference>